<comment type="caution">
    <text evidence="2">The sequence shown here is derived from an EMBL/GenBank/DDBJ whole genome shotgun (WGS) entry which is preliminary data.</text>
</comment>
<dbReference type="OrthoDB" id="10539205at2759"/>
<feature type="region of interest" description="Disordered" evidence="1">
    <location>
        <begin position="208"/>
        <end position="276"/>
    </location>
</feature>
<dbReference type="Proteomes" id="UP000308768">
    <property type="component" value="Unassembled WGS sequence"/>
</dbReference>
<evidence type="ECO:0000313" key="3">
    <source>
        <dbReference type="Proteomes" id="UP000308768"/>
    </source>
</evidence>
<protein>
    <submittedName>
        <fullName evidence="2">Uncharacterized protein</fullName>
    </submittedName>
</protein>
<dbReference type="EMBL" id="NAJN01001273">
    <property type="protein sequence ID" value="TKA64380.1"/>
    <property type="molecule type" value="Genomic_DNA"/>
</dbReference>
<feature type="compositionally biased region" description="Low complexity" evidence="1">
    <location>
        <begin position="210"/>
        <end position="224"/>
    </location>
</feature>
<name>A0A4U0WMH9_9PEZI</name>
<reference evidence="2 3" key="1">
    <citation type="submission" date="2017-03" db="EMBL/GenBank/DDBJ databases">
        <title>Genomes of endolithic fungi from Antarctica.</title>
        <authorList>
            <person name="Coleine C."/>
            <person name="Masonjones S."/>
            <person name="Stajich J.E."/>
        </authorList>
    </citation>
    <scope>NUCLEOTIDE SEQUENCE [LARGE SCALE GENOMIC DNA]</scope>
    <source>
        <strain evidence="2 3">CCFEE 5187</strain>
    </source>
</reference>
<keyword evidence="3" id="KW-1185">Reference proteome</keyword>
<organism evidence="2 3">
    <name type="scientific">Cryomyces minteri</name>
    <dbReference type="NCBI Taxonomy" id="331657"/>
    <lineage>
        <taxon>Eukaryota</taxon>
        <taxon>Fungi</taxon>
        <taxon>Dikarya</taxon>
        <taxon>Ascomycota</taxon>
        <taxon>Pezizomycotina</taxon>
        <taxon>Dothideomycetes</taxon>
        <taxon>Dothideomycetes incertae sedis</taxon>
        <taxon>Cryomyces</taxon>
    </lineage>
</organism>
<accession>A0A4U0WMH9</accession>
<proteinExistence type="predicted"/>
<gene>
    <name evidence="2" type="ORF">B0A49_08215</name>
</gene>
<evidence type="ECO:0000256" key="1">
    <source>
        <dbReference type="SAM" id="MobiDB-lite"/>
    </source>
</evidence>
<sequence>MSLDLLRARLILSASDICPPFIYARVAASHPHALSEPWSYTATKERFTTYAVLDSRTWNLVRVTNEAAAQRLANNPPIYCGEGFKVCVNDIMSRALAHAVTRLSVSEIMHTIPRGPRVARAERRKMKAYRRTLPYFAEGISPKGTPLHHELVAVVLKTAAAAKACRTHGVACGSSSSLLACVTRPWVPSPEEGLARLGVALPLPRDYALTSPTSPTSDAPSQSPISHRRRSTTNSLLCVKAKPGSEEDGDTPPTSALSALCEPPTRQLGDGTHSTAALRPRKSLDRLRDAPAAVKRLDVAMVDAAECPDEVTGDGEGLDAGDEFEEYVQTKKHVEMGEDSEIVDLRLSS</sequence>
<dbReference type="AlphaFoldDB" id="A0A4U0WMH9"/>
<evidence type="ECO:0000313" key="2">
    <source>
        <dbReference type="EMBL" id="TKA64380.1"/>
    </source>
</evidence>